<accession>A0A151RKE0</accession>
<dbReference type="AlphaFoldDB" id="A0A151RKE0"/>
<reference evidence="1" key="1">
    <citation type="journal article" date="2012" name="Nat. Biotechnol.">
        <title>Draft genome sequence of pigeonpea (Cajanus cajan), an orphan legume crop of resource-poor farmers.</title>
        <authorList>
            <person name="Varshney R.K."/>
            <person name="Chen W."/>
            <person name="Li Y."/>
            <person name="Bharti A.K."/>
            <person name="Saxena R.K."/>
            <person name="Schlueter J.A."/>
            <person name="Donoghue M.T."/>
            <person name="Azam S."/>
            <person name="Fan G."/>
            <person name="Whaley A.M."/>
            <person name="Farmer A.D."/>
            <person name="Sheridan J."/>
            <person name="Iwata A."/>
            <person name="Tuteja R."/>
            <person name="Penmetsa R.V."/>
            <person name="Wu W."/>
            <person name="Upadhyaya H.D."/>
            <person name="Yang S.P."/>
            <person name="Shah T."/>
            <person name="Saxena K.B."/>
            <person name="Michael T."/>
            <person name="McCombie W.R."/>
            <person name="Yang B."/>
            <person name="Zhang G."/>
            <person name="Yang H."/>
            <person name="Wang J."/>
            <person name="Spillane C."/>
            <person name="Cook D.R."/>
            <person name="May G.D."/>
            <person name="Xu X."/>
            <person name="Jackson S.A."/>
        </authorList>
    </citation>
    <scope>NUCLEOTIDE SEQUENCE [LARGE SCALE GENOMIC DNA]</scope>
</reference>
<name>A0A151RKE0_CAJCA</name>
<organism evidence="1 2">
    <name type="scientific">Cajanus cajan</name>
    <name type="common">Pigeon pea</name>
    <name type="synonym">Cajanus indicus</name>
    <dbReference type="NCBI Taxonomy" id="3821"/>
    <lineage>
        <taxon>Eukaryota</taxon>
        <taxon>Viridiplantae</taxon>
        <taxon>Streptophyta</taxon>
        <taxon>Embryophyta</taxon>
        <taxon>Tracheophyta</taxon>
        <taxon>Spermatophyta</taxon>
        <taxon>Magnoliopsida</taxon>
        <taxon>eudicotyledons</taxon>
        <taxon>Gunneridae</taxon>
        <taxon>Pentapetalae</taxon>
        <taxon>rosids</taxon>
        <taxon>fabids</taxon>
        <taxon>Fabales</taxon>
        <taxon>Fabaceae</taxon>
        <taxon>Papilionoideae</taxon>
        <taxon>50 kb inversion clade</taxon>
        <taxon>NPAAA clade</taxon>
        <taxon>indigoferoid/millettioid clade</taxon>
        <taxon>Phaseoleae</taxon>
        <taxon>Cajanus</taxon>
    </lineage>
</organism>
<gene>
    <name evidence="1" type="ORF">KK1_035552</name>
</gene>
<keyword evidence="2" id="KW-1185">Reference proteome</keyword>
<evidence type="ECO:0000313" key="1">
    <source>
        <dbReference type="EMBL" id="KYP43017.1"/>
    </source>
</evidence>
<protein>
    <submittedName>
        <fullName evidence="1">Uncharacterized protein</fullName>
    </submittedName>
</protein>
<proteinExistence type="predicted"/>
<dbReference type="Proteomes" id="UP000075243">
    <property type="component" value="Unassembled WGS sequence"/>
</dbReference>
<dbReference type="Gramene" id="C.cajan_37797.t">
    <property type="protein sequence ID" value="C.cajan_37797.t.cds1"/>
    <property type="gene ID" value="C.cajan_37797"/>
</dbReference>
<evidence type="ECO:0000313" key="2">
    <source>
        <dbReference type="Proteomes" id="UP000075243"/>
    </source>
</evidence>
<sequence length="81" mass="9476">MKCLVLKDLPKFVNFCQEGGFFNWPNLQTVMVKNIPSMKTFLREYHLNTPLLRSVHITFAKKLWLGNLNKTISFIYDNLGV</sequence>
<dbReference type="EMBL" id="KQ483688">
    <property type="protein sequence ID" value="KYP43017.1"/>
    <property type="molecule type" value="Genomic_DNA"/>
</dbReference>